<organism evidence="1 2">
    <name type="scientific">Durusdinium trenchii</name>
    <dbReference type="NCBI Taxonomy" id="1381693"/>
    <lineage>
        <taxon>Eukaryota</taxon>
        <taxon>Sar</taxon>
        <taxon>Alveolata</taxon>
        <taxon>Dinophyceae</taxon>
        <taxon>Suessiales</taxon>
        <taxon>Symbiodiniaceae</taxon>
        <taxon>Durusdinium</taxon>
    </lineage>
</organism>
<keyword evidence="2" id="KW-1185">Reference proteome</keyword>
<comment type="caution">
    <text evidence="1">The sequence shown here is derived from an EMBL/GenBank/DDBJ whole genome shotgun (WGS) entry which is preliminary data.</text>
</comment>
<gene>
    <name evidence="1" type="ORF">SCF082_LOCUS2564</name>
</gene>
<dbReference type="Proteomes" id="UP001642464">
    <property type="component" value="Unassembled WGS sequence"/>
</dbReference>
<evidence type="ECO:0000313" key="1">
    <source>
        <dbReference type="EMBL" id="CAK8991211.1"/>
    </source>
</evidence>
<sequence length="120" mass="14341">MAFARGRLEQVLAAAKGKVQEPELSEEEKKLKWVEETRVRWRKTYARRHEELNQLDGTNPNDVSFTRWLCPTGRVMERQEHHGIRNARIQEMWSVEARQRWHEKNPKATWREKAVDLHAA</sequence>
<name>A0ABP0HLU9_9DINO</name>
<protein>
    <submittedName>
        <fullName evidence="1">Chloroplastic</fullName>
    </submittedName>
</protein>
<accession>A0ABP0HLU9</accession>
<reference evidence="1 2" key="1">
    <citation type="submission" date="2024-02" db="EMBL/GenBank/DDBJ databases">
        <authorList>
            <person name="Chen Y."/>
            <person name="Shah S."/>
            <person name="Dougan E. K."/>
            <person name="Thang M."/>
            <person name="Chan C."/>
        </authorList>
    </citation>
    <scope>NUCLEOTIDE SEQUENCE [LARGE SCALE GENOMIC DNA]</scope>
</reference>
<proteinExistence type="predicted"/>
<dbReference type="EMBL" id="CAXAMM010001259">
    <property type="protein sequence ID" value="CAK8991211.1"/>
    <property type="molecule type" value="Genomic_DNA"/>
</dbReference>
<evidence type="ECO:0000313" key="2">
    <source>
        <dbReference type="Proteomes" id="UP001642464"/>
    </source>
</evidence>